<keyword evidence="3" id="KW-1185">Reference proteome</keyword>
<dbReference type="AlphaFoldDB" id="A0A9E7G592"/>
<feature type="region of interest" description="Disordered" evidence="1">
    <location>
        <begin position="1"/>
        <end position="26"/>
    </location>
</feature>
<organism evidence="2 3">
    <name type="scientific">Musa troglodytarum</name>
    <name type="common">fe'i banana</name>
    <dbReference type="NCBI Taxonomy" id="320322"/>
    <lineage>
        <taxon>Eukaryota</taxon>
        <taxon>Viridiplantae</taxon>
        <taxon>Streptophyta</taxon>
        <taxon>Embryophyta</taxon>
        <taxon>Tracheophyta</taxon>
        <taxon>Spermatophyta</taxon>
        <taxon>Magnoliopsida</taxon>
        <taxon>Liliopsida</taxon>
        <taxon>Zingiberales</taxon>
        <taxon>Musaceae</taxon>
        <taxon>Musa</taxon>
    </lineage>
</organism>
<proteinExistence type="predicted"/>
<dbReference type="Proteomes" id="UP001055439">
    <property type="component" value="Chromosome 6"/>
</dbReference>
<dbReference type="OrthoDB" id="2002226at2759"/>
<sequence>MDKANAVEIDDPQKAPEPDRDKQEAAEKLVANSAWTLCNKGKALLEGLVITSSGNDERTYPIGIESAGFIYRTLVPLSSWM</sequence>
<gene>
    <name evidence="2" type="ORF">MUK42_35625</name>
</gene>
<evidence type="ECO:0000313" key="2">
    <source>
        <dbReference type="EMBL" id="URE08320.1"/>
    </source>
</evidence>
<evidence type="ECO:0000256" key="1">
    <source>
        <dbReference type="SAM" id="MobiDB-lite"/>
    </source>
</evidence>
<reference evidence="2" key="1">
    <citation type="submission" date="2022-05" db="EMBL/GenBank/DDBJ databases">
        <title>The Musa troglodytarum L. genome provides insights into the mechanism of non-climacteric behaviour and enrichment of carotenoids.</title>
        <authorList>
            <person name="Wang J."/>
        </authorList>
    </citation>
    <scope>NUCLEOTIDE SEQUENCE</scope>
    <source>
        <tissue evidence="2">Leaf</tissue>
    </source>
</reference>
<name>A0A9E7G592_9LILI</name>
<protein>
    <submittedName>
        <fullName evidence="2">Uncharacterized protein</fullName>
    </submittedName>
</protein>
<accession>A0A9E7G592</accession>
<dbReference type="EMBL" id="CP097508">
    <property type="protein sequence ID" value="URE08320.1"/>
    <property type="molecule type" value="Genomic_DNA"/>
</dbReference>
<evidence type="ECO:0000313" key="3">
    <source>
        <dbReference type="Proteomes" id="UP001055439"/>
    </source>
</evidence>